<reference evidence="1 2" key="1">
    <citation type="submission" date="2010-01" db="EMBL/GenBank/DDBJ databases">
        <authorList>
            <person name="Dodson R."/>
            <person name="Madupu R."/>
            <person name="Durkin A.S."/>
            <person name="Torralba M."/>
            <person name="Methe B."/>
            <person name="Sutton G.G."/>
            <person name="Strausberg R.L."/>
            <person name="Nelson K.E."/>
        </authorList>
    </citation>
    <scope>NUCLEOTIDE SEQUENCE [LARGE SCALE GENOMIC DNA]</scope>
    <source>
        <strain evidence="1 2">653-L</strain>
    </source>
</reference>
<gene>
    <name evidence="1" type="ORF">HMPREF0631_0249</name>
</gene>
<evidence type="ECO:0000313" key="1">
    <source>
        <dbReference type="EMBL" id="EFD04944.1"/>
    </source>
</evidence>
<evidence type="ECO:0000313" key="2">
    <source>
        <dbReference type="Proteomes" id="UP000004206"/>
    </source>
</evidence>
<protein>
    <submittedName>
        <fullName evidence="1">Uncharacterized protein</fullName>
    </submittedName>
</protein>
<accession>D3MSE0</accession>
<proteinExistence type="predicted"/>
<name>D3MSE0_9FIRM</name>
<sequence length="61" mass="7251">MPRQKKDAKILNIKLATAINEKLERFCEESGQSKTVAVERFLDRCLDEYFEKTKKFENQIK</sequence>
<comment type="caution">
    <text evidence="1">The sequence shown here is derived from an EMBL/GenBank/DDBJ whole genome shotgun (WGS) entry which is preliminary data.</text>
</comment>
<dbReference type="RefSeq" id="WP_004167132.1">
    <property type="nucleotide sequence ID" value="NZ_ADJN01000050.1"/>
</dbReference>
<organism evidence="1 2">
    <name type="scientific">Peptostreptococcus anaerobius 653-L</name>
    <dbReference type="NCBI Taxonomy" id="596329"/>
    <lineage>
        <taxon>Bacteria</taxon>
        <taxon>Bacillati</taxon>
        <taxon>Bacillota</taxon>
        <taxon>Clostridia</taxon>
        <taxon>Peptostreptococcales</taxon>
        <taxon>Peptostreptococcaceae</taxon>
        <taxon>Peptostreptococcus</taxon>
    </lineage>
</organism>
<dbReference type="EMBL" id="ADJN01000050">
    <property type="protein sequence ID" value="EFD04944.1"/>
    <property type="molecule type" value="Genomic_DNA"/>
</dbReference>
<dbReference type="GeneID" id="79842872"/>
<keyword evidence="2" id="KW-1185">Reference proteome</keyword>
<dbReference type="eggNOG" id="ENOG5033C4Z">
    <property type="taxonomic scope" value="Bacteria"/>
</dbReference>
<dbReference type="OrthoDB" id="2065227at2"/>
<dbReference type="Proteomes" id="UP000004206">
    <property type="component" value="Unassembled WGS sequence"/>
</dbReference>
<dbReference type="AlphaFoldDB" id="D3MSE0"/>